<dbReference type="EMBL" id="VULT01000001">
    <property type="protein sequence ID" value="MSS16179.1"/>
    <property type="molecule type" value="Genomic_DNA"/>
</dbReference>
<dbReference type="PROSITE" id="PS51257">
    <property type="entry name" value="PROKAR_LIPOPROTEIN"/>
    <property type="match status" value="1"/>
</dbReference>
<proteinExistence type="predicted"/>
<organism evidence="2 3">
    <name type="scientific">Sodaliphilus pleomorphus</name>
    <dbReference type="NCBI Taxonomy" id="2606626"/>
    <lineage>
        <taxon>Bacteria</taxon>
        <taxon>Pseudomonadati</taxon>
        <taxon>Bacteroidota</taxon>
        <taxon>Bacteroidia</taxon>
        <taxon>Bacteroidales</taxon>
        <taxon>Muribaculaceae</taxon>
        <taxon>Sodaliphilus</taxon>
    </lineage>
</organism>
<reference evidence="2 3" key="1">
    <citation type="submission" date="2019-08" db="EMBL/GenBank/DDBJ databases">
        <title>In-depth cultivation of the pig gut microbiome towards novel bacterial diversity and tailored functional studies.</title>
        <authorList>
            <person name="Wylensek D."/>
            <person name="Hitch T.C.A."/>
            <person name="Clavel T."/>
        </authorList>
    </citation>
    <scope>NUCLEOTIDE SEQUENCE [LARGE SCALE GENOMIC DNA]</scope>
    <source>
        <strain evidence="2 3">Oil-RF-744-WCA-WT-10</strain>
    </source>
</reference>
<comment type="caution">
    <text evidence="2">The sequence shown here is derived from an EMBL/GenBank/DDBJ whole genome shotgun (WGS) entry which is preliminary data.</text>
</comment>
<feature type="transmembrane region" description="Helical" evidence="1">
    <location>
        <begin position="132"/>
        <end position="153"/>
    </location>
</feature>
<keyword evidence="3" id="KW-1185">Reference proteome</keyword>
<dbReference type="Proteomes" id="UP000483362">
    <property type="component" value="Unassembled WGS sequence"/>
</dbReference>
<keyword evidence="1" id="KW-0812">Transmembrane</keyword>
<gene>
    <name evidence="2" type="ORF">FYJ29_00090</name>
</gene>
<dbReference type="RefSeq" id="WP_154328036.1">
    <property type="nucleotide sequence ID" value="NZ_CP045696.1"/>
</dbReference>
<name>A0A6L5X740_9BACT</name>
<keyword evidence="1" id="KW-0472">Membrane</keyword>
<evidence type="ECO:0000313" key="3">
    <source>
        <dbReference type="Proteomes" id="UP000483362"/>
    </source>
</evidence>
<dbReference type="AlphaFoldDB" id="A0A6L5X740"/>
<evidence type="ECO:0000256" key="1">
    <source>
        <dbReference type="SAM" id="Phobius"/>
    </source>
</evidence>
<accession>A0A6L5X740</accession>
<evidence type="ECO:0000313" key="2">
    <source>
        <dbReference type="EMBL" id="MSS16179.1"/>
    </source>
</evidence>
<protein>
    <submittedName>
        <fullName evidence="2">Uncharacterized protein</fullName>
    </submittedName>
</protein>
<sequence length="160" mass="18568">MKEYNRRKHERRAGVTALIIAAVATLLLMCSCRTTRVLEQVPAYVHDTTTVYRYQVRHDTLHSYTRDSVYMYVKGDTVYHNAVRYIDNSRVVYRCDTVHSNRVVERPVTITKTEIKEVEKQLTRWQRLKMNLGGWLLAAVALLLIGGGVYGILKVKKIIR</sequence>
<keyword evidence="1" id="KW-1133">Transmembrane helix</keyword>